<gene>
    <name evidence="2" type="ORF">ACE5LO_25150</name>
</gene>
<keyword evidence="1" id="KW-0732">Signal</keyword>
<feature type="signal peptide" evidence="1">
    <location>
        <begin position="1"/>
        <end position="27"/>
    </location>
</feature>
<sequence>MAKNKKVLMVGTLTCLALTLSVGVASASWGDVLQKYLVKDEATLQSNDVTKNDFWIRDAHSGTAITPKKQVNYLTEI</sequence>
<dbReference type="RefSeq" id="WP_375522673.1">
    <property type="nucleotide sequence ID" value="NZ_JBHIRY010000041.1"/>
</dbReference>
<evidence type="ECO:0000313" key="2">
    <source>
        <dbReference type="EMBL" id="MFB5763669.1"/>
    </source>
</evidence>
<name>A0ABV5C810_9BACL</name>
<reference evidence="2 3" key="1">
    <citation type="submission" date="2024-09" db="EMBL/GenBank/DDBJ databases">
        <title>Paenibacillus zeirhizospherea sp. nov., isolated from surface of the maize (Zea mays) roots in a horticulture field, Hungary.</title>
        <authorList>
            <person name="Marton D."/>
            <person name="Farkas M."/>
            <person name="Bedics A."/>
            <person name="Toth E."/>
            <person name="Tancsics A."/>
            <person name="Boka K."/>
            <person name="Marati G."/>
            <person name="Kriszt B."/>
            <person name="Cserhati M."/>
        </authorList>
    </citation>
    <scope>NUCLEOTIDE SEQUENCE [LARGE SCALE GENOMIC DNA]</scope>
    <source>
        <strain evidence="2 3">JCM 18446</strain>
    </source>
</reference>
<accession>A0ABV5C810</accession>
<dbReference type="EMBL" id="JBHIRY010000041">
    <property type="protein sequence ID" value="MFB5763669.1"/>
    <property type="molecule type" value="Genomic_DNA"/>
</dbReference>
<protein>
    <submittedName>
        <fullName evidence="2">Uncharacterized protein</fullName>
    </submittedName>
</protein>
<comment type="caution">
    <text evidence="2">The sequence shown here is derived from an EMBL/GenBank/DDBJ whole genome shotgun (WGS) entry which is preliminary data.</text>
</comment>
<feature type="chain" id="PRO_5046711842" evidence="1">
    <location>
        <begin position="28"/>
        <end position="77"/>
    </location>
</feature>
<dbReference type="Proteomes" id="UP001580430">
    <property type="component" value="Unassembled WGS sequence"/>
</dbReference>
<evidence type="ECO:0000313" key="3">
    <source>
        <dbReference type="Proteomes" id="UP001580430"/>
    </source>
</evidence>
<proteinExistence type="predicted"/>
<organism evidence="2 3">
    <name type="scientific">Paenibacillus medicaginis</name>
    <dbReference type="NCBI Taxonomy" id="1470560"/>
    <lineage>
        <taxon>Bacteria</taxon>
        <taxon>Bacillati</taxon>
        <taxon>Bacillota</taxon>
        <taxon>Bacilli</taxon>
        <taxon>Bacillales</taxon>
        <taxon>Paenibacillaceae</taxon>
        <taxon>Paenibacillus</taxon>
    </lineage>
</organism>
<evidence type="ECO:0000256" key="1">
    <source>
        <dbReference type="SAM" id="SignalP"/>
    </source>
</evidence>
<keyword evidence="3" id="KW-1185">Reference proteome</keyword>